<dbReference type="EMBL" id="CP003984">
    <property type="protein sequence ID" value="AII87068.1"/>
    <property type="molecule type" value="Genomic_DNA"/>
</dbReference>
<dbReference type="InterPro" id="IPR010921">
    <property type="entry name" value="Trp_repressor/repl_initiator"/>
</dbReference>
<dbReference type="GO" id="GO:0043565">
    <property type="term" value="F:sequence-specific DNA binding"/>
    <property type="evidence" value="ECO:0007669"/>
    <property type="project" value="InterPro"/>
</dbReference>
<dbReference type="Gene3D" id="1.10.10.10">
    <property type="entry name" value="Winged helix-like DNA-binding domain superfamily/Winged helix DNA-binding domain"/>
    <property type="match status" value="1"/>
</dbReference>
<name>A0AAN0RIZ3_9RHOB</name>
<dbReference type="InterPro" id="IPR036388">
    <property type="entry name" value="WH-like_DNA-bd_sf"/>
</dbReference>
<protein>
    <recommendedName>
        <fullName evidence="4">DUF1153 domain-containing protein</fullName>
    </recommendedName>
</protein>
<dbReference type="InterPro" id="IPR009534">
    <property type="entry name" value="DUF1153"/>
</dbReference>
<proteinExistence type="predicted"/>
<dbReference type="Proteomes" id="UP000028680">
    <property type="component" value="Chromosome"/>
</dbReference>
<dbReference type="KEGG" id="ptp:RCA23_c15300"/>
<sequence>MHIRKVRGPRTVQLPDGGYLSRGDLPPPTTKRWVASRKATVVKAVRFGLISLEEACNLYDLTRDEYSSWQTAVARHGESALRATALKKYRQFDQ</sequence>
<organism evidence="2 3">
    <name type="scientific">Planktomarina temperata RCA23</name>
    <dbReference type="NCBI Taxonomy" id="666509"/>
    <lineage>
        <taxon>Bacteria</taxon>
        <taxon>Pseudomonadati</taxon>
        <taxon>Pseudomonadota</taxon>
        <taxon>Alphaproteobacteria</taxon>
        <taxon>Rhodobacterales</taxon>
        <taxon>Paracoccaceae</taxon>
        <taxon>Planktomarina</taxon>
    </lineage>
</organism>
<evidence type="ECO:0000313" key="3">
    <source>
        <dbReference type="Proteomes" id="UP000028680"/>
    </source>
</evidence>
<accession>A0AAN0RIZ3</accession>
<evidence type="ECO:0000256" key="1">
    <source>
        <dbReference type="SAM" id="MobiDB-lite"/>
    </source>
</evidence>
<reference evidence="2 3" key="1">
    <citation type="journal article" date="2014" name="ISME J.">
        <title>Adaptation of an abundant Roseobacter RCA organism to pelagic systems revealed by genomic and transcriptomic analyses.</title>
        <authorList>
            <person name="Voget S."/>
            <person name="Wemheuer B."/>
            <person name="Brinkhoff T."/>
            <person name="Vollmers J."/>
            <person name="Dietrich S."/>
            <person name="Giebel H.A."/>
            <person name="Beardsley C."/>
            <person name="Sardemann C."/>
            <person name="Bakenhus I."/>
            <person name="Billerbeck S."/>
            <person name="Daniel R."/>
            <person name="Simon M."/>
        </authorList>
    </citation>
    <scope>NUCLEOTIDE SEQUENCE [LARGE SCALE GENOMIC DNA]</scope>
    <source>
        <strain evidence="2 3">RCA23</strain>
    </source>
</reference>
<feature type="region of interest" description="Disordered" evidence="1">
    <location>
        <begin position="1"/>
        <end position="26"/>
    </location>
</feature>
<dbReference type="RefSeq" id="WP_044049838.1">
    <property type="nucleotide sequence ID" value="NZ_CP003984.1"/>
</dbReference>
<dbReference type="AlphaFoldDB" id="A0AAN0RIZ3"/>
<dbReference type="Pfam" id="PF06627">
    <property type="entry name" value="DUF1153"/>
    <property type="match status" value="1"/>
</dbReference>
<evidence type="ECO:0008006" key="4">
    <source>
        <dbReference type="Google" id="ProtNLM"/>
    </source>
</evidence>
<keyword evidence="3" id="KW-1185">Reference proteome</keyword>
<evidence type="ECO:0000313" key="2">
    <source>
        <dbReference type="EMBL" id="AII87068.1"/>
    </source>
</evidence>
<gene>
    <name evidence="2" type="ORF">RCA23_c15300</name>
</gene>
<dbReference type="SUPFAM" id="SSF48295">
    <property type="entry name" value="TrpR-like"/>
    <property type="match status" value="1"/>
</dbReference>